<keyword evidence="1" id="KW-0472">Membrane</keyword>
<evidence type="ECO:0000256" key="1">
    <source>
        <dbReference type="SAM" id="Phobius"/>
    </source>
</evidence>
<name>A0A0W0XLI4_9GAMM</name>
<dbReference type="EMBL" id="LNYS01000025">
    <property type="protein sequence ID" value="KTD45331.1"/>
    <property type="molecule type" value="Genomic_DNA"/>
</dbReference>
<gene>
    <name evidence="2" type="ORF">Lqui_2802</name>
</gene>
<feature type="transmembrane region" description="Helical" evidence="1">
    <location>
        <begin position="12"/>
        <end position="31"/>
    </location>
</feature>
<dbReference type="RefSeq" id="WP_058508858.1">
    <property type="nucleotide sequence ID" value="NZ_CAAAIK010000014.1"/>
</dbReference>
<proteinExistence type="predicted"/>
<organism evidence="2 3">
    <name type="scientific">Legionella quinlivanii</name>
    <dbReference type="NCBI Taxonomy" id="45073"/>
    <lineage>
        <taxon>Bacteria</taxon>
        <taxon>Pseudomonadati</taxon>
        <taxon>Pseudomonadota</taxon>
        <taxon>Gammaproteobacteria</taxon>
        <taxon>Legionellales</taxon>
        <taxon>Legionellaceae</taxon>
        <taxon>Legionella</taxon>
    </lineage>
</organism>
<dbReference type="AlphaFoldDB" id="A0A0W0XLI4"/>
<accession>A0A0W0XLI4</accession>
<dbReference type="PROSITE" id="PS00409">
    <property type="entry name" value="PROKAR_NTER_METHYL"/>
    <property type="match status" value="1"/>
</dbReference>
<evidence type="ECO:0000313" key="3">
    <source>
        <dbReference type="Proteomes" id="UP000054618"/>
    </source>
</evidence>
<reference evidence="2 3" key="1">
    <citation type="submission" date="2015-11" db="EMBL/GenBank/DDBJ databases">
        <title>Genomic analysis of 38 Legionella species identifies large and diverse effector repertoires.</title>
        <authorList>
            <person name="Burstein D."/>
            <person name="Amaro F."/>
            <person name="Zusman T."/>
            <person name="Lifshitz Z."/>
            <person name="Cohen O."/>
            <person name="Gilbert J.A."/>
            <person name="Pupko T."/>
            <person name="Shuman H.A."/>
            <person name="Segal G."/>
        </authorList>
    </citation>
    <scope>NUCLEOTIDE SEQUENCE [LARGE SCALE GENOMIC DNA]</scope>
    <source>
        <strain evidence="2 3">CDC#1442-AUS-E</strain>
    </source>
</reference>
<dbReference type="STRING" id="45073.Lqui_2802"/>
<keyword evidence="3" id="KW-1185">Reference proteome</keyword>
<evidence type="ECO:0008006" key="4">
    <source>
        <dbReference type="Google" id="ProtNLM"/>
    </source>
</evidence>
<comment type="caution">
    <text evidence="2">The sequence shown here is derived from an EMBL/GenBank/DDBJ whole genome shotgun (WGS) entry which is preliminary data.</text>
</comment>
<dbReference type="Proteomes" id="UP000054618">
    <property type="component" value="Unassembled WGS sequence"/>
</dbReference>
<dbReference type="PATRIC" id="fig|45073.5.peg.2978"/>
<sequence>MEIYKGFSLIEVLIALFLVGAGALGLISALWQSSHRLNESLDQFSQFIIRVNQQEEGGPLCAFSKE</sequence>
<evidence type="ECO:0000313" key="2">
    <source>
        <dbReference type="EMBL" id="KTD45331.1"/>
    </source>
</evidence>
<keyword evidence="1" id="KW-1133">Transmembrane helix</keyword>
<dbReference type="Pfam" id="PF07963">
    <property type="entry name" value="N_methyl"/>
    <property type="match status" value="1"/>
</dbReference>
<dbReference type="OrthoDB" id="9917583at2"/>
<dbReference type="NCBIfam" id="TIGR02532">
    <property type="entry name" value="IV_pilin_GFxxxE"/>
    <property type="match status" value="1"/>
</dbReference>
<protein>
    <recommendedName>
        <fullName evidence="4">Tfp pilus assembly protein PilV</fullName>
    </recommendedName>
</protein>
<keyword evidence="1" id="KW-0812">Transmembrane</keyword>
<dbReference type="InterPro" id="IPR012902">
    <property type="entry name" value="N_methyl_site"/>
</dbReference>